<keyword evidence="4 10" id="KW-0689">Ribosomal protein</keyword>
<evidence type="ECO:0000256" key="5">
    <source>
        <dbReference type="ARBA" id="ARBA00023128"/>
    </source>
</evidence>
<dbReference type="GO" id="GO:0003735">
    <property type="term" value="F:structural constituent of ribosome"/>
    <property type="evidence" value="ECO:0007669"/>
    <property type="project" value="InterPro"/>
</dbReference>
<keyword evidence="5" id="KW-0496">Mitochondrion</keyword>
<dbReference type="GO" id="GO:0006412">
    <property type="term" value="P:translation"/>
    <property type="evidence" value="ECO:0007669"/>
    <property type="project" value="InterPro"/>
</dbReference>
<comment type="subcellular location">
    <subcellularLocation>
        <location evidence="1">Mitochondrion</location>
    </subcellularLocation>
</comment>
<evidence type="ECO:0000256" key="6">
    <source>
        <dbReference type="ARBA" id="ARBA00023274"/>
    </source>
</evidence>
<dbReference type="InterPro" id="IPR014721">
    <property type="entry name" value="Ribsml_uS5_D2-typ_fold_subgr"/>
</dbReference>
<dbReference type="InterPro" id="IPR020568">
    <property type="entry name" value="Ribosomal_Su5_D2-typ_SF"/>
</dbReference>
<evidence type="ECO:0000256" key="3">
    <source>
        <dbReference type="ARBA" id="ARBA00022946"/>
    </source>
</evidence>
<evidence type="ECO:0000256" key="9">
    <source>
        <dbReference type="SAM" id="MobiDB-lite"/>
    </source>
</evidence>
<dbReference type="AlphaFoldDB" id="A0A4P6D6G4"/>
<keyword evidence="6" id="KW-0687">Ribonucleoprotein</keyword>
<reference evidence="10" key="1">
    <citation type="submission" date="2019-04" db="EMBL/GenBank/DDBJ databases">
        <title>Analysis of the testis transcriptome of the Chagas disease vector Rhodnius prolixus.</title>
        <authorList>
            <person name="Cesar J."/>
            <person name="Ribeiro J.M."/>
            <person name="Pereira M.H."/>
            <person name="Araujo R.N."/>
            <person name="Gontijo N.F."/>
            <person name="Pessoa G."/>
            <person name="Sant'Anna M.V."/>
            <person name="Sorgine M.H."/>
            <person name="Majerowicz D."/>
            <person name="Carvalho A.B."/>
            <person name="Braz G."/>
            <person name="Mesquita R."/>
            <person name="Lagerblad P.O."/>
            <person name="Koerich L.B."/>
        </authorList>
    </citation>
    <scope>NUCLEOTIDE SEQUENCE</scope>
</reference>
<proteinExistence type="inferred from homology"/>
<evidence type="ECO:0000256" key="1">
    <source>
        <dbReference type="ARBA" id="ARBA00004173"/>
    </source>
</evidence>
<accession>A0A4P6D6G4</accession>
<protein>
    <recommendedName>
        <fullName evidence="7">Small ribosomal subunit protein uS9m</fullName>
    </recommendedName>
    <alternativeName>
        <fullName evidence="8">28S ribosomal protein S9, mitochondrial</fullName>
    </alternativeName>
</protein>
<dbReference type="EMBL" id="GHKJ01000403">
    <property type="protein sequence ID" value="MOY45433.1"/>
    <property type="molecule type" value="Transcribed_RNA"/>
</dbReference>
<feature type="region of interest" description="Disordered" evidence="9">
    <location>
        <begin position="369"/>
        <end position="388"/>
    </location>
</feature>
<comment type="similarity">
    <text evidence="2">Belongs to the universal ribosomal protein uS9 family.</text>
</comment>
<keyword evidence="3" id="KW-0809">Transit peptide</keyword>
<dbReference type="Gene3D" id="3.30.230.10">
    <property type="match status" value="1"/>
</dbReference>
<evidence type="ECO:0000256" key="2">
    <source>
        <dbReference type="ARBA" id="ARBA00005251"/>
    </source>
</evidence>
<dbReference type="InterPro" id="IPR000754">
    <property type="entry name" value="Ribosomal_uS9"/>
</dbReference>
<evidence type="ECO:0000256" key="4">
    <source>
        <dbReference type="ARBA" id="ARBA00022980"/>
    </source>
</evidence>
<dbReference type="GO" id="GO:0005743">
    <property type="term" value="C:mitochondrial inner membrane"/>
    <property type="evidence" value="ECO:0007669"/>
    <property type="project" value="UniProtKB-ARBA"/>
</dbReference>
<dbReference type="GeneID" id="141452645"/>
<dbReference type="PANTHER" id="PTHR21569">
    <property type="entry name" value="RIBOSOMAL PROTEIN S9"/>
    <property type="match status" value="1"/>
</dbReference>
<evidence type="ECO:0000256" key="7">
    <source>
        <dbReference type="ARBA" id="ARBA00039318"/>
    </source>
</evidence>
<dbReference type="GO" id="GO:0005763">
    <property type="term" value="C:mitochondrial small ribosomal subunit"/>
    <property type="evidence" value="ECO:0007669"/>
    <property type="project" value="TreeGrafter"/>
</dbReference>
<dbReference type="FunFam" id="3.30.230.10:FF:000035">
    <property type="entry name" value="28S ribosomal protein S9, mitochondrial"/>
    <property type="match status" value="1"/>
</dbReference>
<dbReference type="RefSeq" id="XP_073981102.1">
    <property type="nucleotide sequence ID" value="XM_074125001.1"/>
</dbReference>
<evidence type="ECO:0000256" key="8">
    <source>
        <dbReference type="ARBA" id="ARBA00076042"/>
    </source>
</evidence>
<sequence length="388" mass="44614">MLCTQKAVTFISSCARFVVQDGTYKCLFRCFSQDIEKKATPKRTVKLSKAMKAYLERARTYNEFITQENQLFNVGKRHLANMMGLDPESLTQEQIDESIEYLFPSGLFEKKARPLMKPPPIIFPARKDAQFDEAGRPFHFLFYTGKPNYFNILHDLVTQMQTLNAIEDEQLKKNMSISSTNNMLDVTGSQWISKEELEKMVVEPLTDFEYKNFLAAAERLLAHKYSAFAKEIIMKYRKTLMEMTMSFEAPKPEYDENGRAFITVKNCPRKNARANVTVRNPGTGLLSINGKDIEYFTTVQSRNQILYPLELTGLRGCVDIEATVTGGGETGQAGAIRWGISWALRSFVSKDMVETMRLAGLLTRDFRRRERKKPGQAKARKKYTWKKR</sequence>
<name>A0A4P6D6G4_RHOPR</name>
<dbReference type="PANTHER" id="PTHR21569:SF1">
    <property type="entry name" value="SMALL RIBOSOMAL SUBUNIT PROTEIN US9M"/>
    <property type="match status" value="1"/>
</dbReference>
<organism evidence="10">
    <name type="scientific">Rhodnius prolixus</name>
    <name type="common">Triatomid bug</name>
    <dbReference type="NCBI Taxonomy" id="13249"/>
    <lineage>
        <taxon>Eukaryota</taxon>
        <taxon>Metazoa</taxon>
        <taxon>Ecdysozoa</taxon>
        <taxon>Arthropoda</taxon>
        <taxon>Hexapoda</taxon>
        <taxon>Insecta</taxon>
        <taxon>Pterygota</taxon>
        <taxon>Neoptera</taxon>
        <taxon>Paraneoptera</taxon>
        <taxon>Hemiptera</taxon>
        <taxon>Heteroptera</taxon>
        <taxon>Panheteroptera</taxon>
        <taxon>Cimicomorpha</taxon>
        <taxon>Reduviidae</taxon>
        <taxon>Triatominae</taxon>
        <taxon>Rhodnius</taxon>
    </lineage>
</organism>
<dbReference type="VEuPathDB" id="VectorBase:RPRC006051"/>
<dbReference type="Pfam" id="PF00380">
    <property type="entry name" value="Ribosomal_S9"/>
    <property type="match status" value="1"/>
</dbReference>
<dbReference type="GO" id="GO:0003723">
    <property type="term" value="F:RNA binding"/>
    <property type="evidence" value="ECO:0007669"/>
    <property type="project" value="TreeGrafter"/>
</dbReference>
<evidence type="ECO:0000313" key="10">
    <source>
        <dbReference type="EMBL" id="MOY45433.1"/>
    </source>
</evidence>
<dbReference type="RefSeq" id="XP_073981103.1">
    <property type="nucleotide sequence ID" value="XM_074125002.1"/>
</dbReference>
<dbReference type="SUPFAM" id="SSF54211">
    <property type="entry name" value="Ribosomal protein S5 domain 2-like"/>
    <property type="match status" value="1"/>
</dbReference>